<evidence type="ECO:0000313" key="1">
    <source>
        <dbReference type="EMBL" id="CAB9515999.1"/>
    </source>
</evidence>
<reference evidence="1" key="1">
    <citation type="submission" date="2020-06" db="EMBL/GenBank/DDBJ databases">
        <authorList>
            <consortium name="Plant Systems Biology data submission"/>
        </authorList>
    </citation>
    <scope>NUCLEOTIDE SEQUENCE</scope>
    <source>
        <strain evidence="1">D6</strain>
    </source>
</reference>
<dbReference type="Proteomes" id="UP001153069">
    <property type="component" value="Unassembled WGS sequence"/>
</dbReference>
<protein>
    <submittedName>
        <fullName evidence="1">Uncharacterized protein</fullName>
    </submittedName>
</protein>
<accession>A0A9N8EB69</accession>
<organism evidence="1 2">
    <name type="scientific">Seminavis robusta</name>
    <dbReference type="NCBI Taxonomy" id="568900"/>
    <lineage>
        <taxon>Eukaryota</taxon>
        <taxon>Sar</taxon>
        <taxon>Stramenopiles</taxon>
        <taxon>Ochrophyta</taxon>
        <taxon>Bacillariophyta</taxon>
        <taxon>Bacillariophyceae</taxon>
        <taxon>Bacillariophycidae</taxon>
        <taxon>Naviculales</taxon>
        <taxon>Naviculaceae</taxon>
        <taxon>Seminavis</taxon>
    </lineage>
</organism>
<comment type="caution">
    <text evidence="1">The sequence shown here is derived from an EMBL/GenBank/DDBJ whole genome shotgun (WGS) entry which is preliminary data.</text>
</comment>
<gene>
    <name evidence="1" type="ORF">SEMRO_753_G197400.1</name>
</gene>
<proteinExistence type="predicted"/>
<name>A0A9N8EB69_9STRA</name>
<sequence length="593" mass="64733">MEGEDLEDVMKRHLGWSEKQTRILTGGGRADVLYTADRGFPFETTELPHHHLLQGDTQSVFRDWKTTATPGAGSKRSREEEDVPIAGAWTRLLFFGGWEHTSIKDERTFNLQTNNLFIDLRIPRTREAVIAPGKTSLQDLSKEELRFYARQHVFAGYTRVDKGTKQFEKDLVCTRHHCIDWNFVGTPRSRPNKWYAELQPATTNNSDVVRTWKEWTFATDERGQHYYCEQWDRLADGAAASMVALRRKKRNGKDDQRDGIILIVGDHFNYILGRDLSAISVEKQQEYTQNCSSLVAIVDAALHQDDLDAARAFLSIQGGHGRISKGWNIDCAIEPWKEGTALWTQADKLLLTGEDAKSNSCEFTWNGQAWELFDTNLSSAADVKKLLTGNRNLPSEPTGLSLSVGTFRIPILATLLLAGGGCVVYVGGRLLLHLPLDGSVRLLLRGGGLLLGGNGFLRATGCLLTSITSAGGASKALVSAPSETTSSSVVGSKAGNSFSSVVSSSSVLNTSEGPSSASKHLDMSWDLDSSKSDVIGRSRSAILSLGFNAIKSWDWVCSKSGGSSSLYLVKELSDTALGQSLHSSAHGESSGGG</sequence>
<evidence type="ECO:0000313" key="2">
    <source>
        <dbReference type="Proteomes" id="UP001153069"/>
    </source>
</evidence>
<dbReference type="AlphaFoldDB" id="A0A9N8EB69"/>
<keyword evidence="2" id="KW-1185">Reference proteome</keyword>
<dbReference type="EMBL" id="CAICTM010000752">
    <property type="protein sequence ID" value="CAB9515999.1"/>
    <property type="molecule type" value="Genomic_DNA"/>
</dbReference>
<dbReference type="OrthoDB" id="40547at2759"/>